<evidence type="ECO:0000313" key="4">
    <source>
        <dbReference type="RefSeq" id="XP_028148589.1"/>
    </source>
</evidence>
<protein>
    <submittedName>
        <fullName evidence="4">Uncharacterized protein LOC114341986</fullName>
    </submittedName>
</protein>
<dbReference type="AlphaFoldDB" id="A0A6P7GFX3"/>
<keyword evidence="2" id="KW-0479">Metal-binding</keyword>
<name>A0A6P7GFX3_DIAVI</name>
<dbReference type="InterPro" id="IPR027806">
    <property type="entry name" value="HARBI1_dom"/>
</dbReference>
<dbReference type="RefSeq" id="XP_028148589.1">
    <property type="nucleotide sequence ID" value="XM_028292788.1"/>
</dbReference>
<comment type="cofactor">
    <cofactor evidence="1">
        <name>a divalent metal cation</name>
        <dbReference type="ChEBI" id="CHEBI:60240"/>
    </cofactor>
</comment>
<proteinExistence type="predicted"/>
<evidence type="ECO:0000256" key="2">
    <source>
        <dbReference type="ARBA" id="ARBA00022723"/>
    </source>
</evidence>
<gene>
    <name evidence="4" type="primary">LOC114341986</name>
</gene>
<accession>A0A6P7GFX3</accession>
<dbReference type="GO" id="GO:0046872">
    <property type="term" value="F:metal ion binding"/>
    <property type="evidence" value="ECO:0007669"/>
    <property type="project" value="UniProtKB-KW"/>
</dbReference>
<dbReference type="InParanoid" id="A0A6P7GFX3"/>
<sequence>MPLPDTGFRNVGSRCIYRFCVALGNFWMAPEECIKPFISRYILEDLNRLNSLTRDRLQQYAQAVANNGSAVQNCWGFIDGTARAICRPGTDREAYYSGPKHVHYIKYQAVVCPDGIKVSLHEAFMGRRHDAGILRESGLYNQLKEKTRFPDGSTFVLYGDQAYGIRELLLCPYPGQGVNELQQNFNASMSTVRFAPTYSLQSER</sequence>
<dbReference type="Pfam" id="PF13359">
    <property type="entry name" value="DDE_Tnp_4"/>
    <property type="match status" value="1"/>
</dbReference>
<evidence type="ECO:0000256" key="1">
    <source>
        <dbReference type="ARBA" id="ARBA00001968"/>
    </source>
</evidence>
<reference evidence="4" key="1">
    <citation type="submission" date="2025-08" db="UniProtKB">
        <authorList>
            <consortium name="RefSeq"/>
        </authorList>
    </citation>
    <scope>IDENTIFICATION</scope>
    <source>
        <tissue evidence="4">Whole insect</tissue>
    </source>
</reference>
<organism evidence="4">
    <name type="scientific">Diabrotica virgifera virgifera</name>
    <name type="common">western corn rootworm</name>
    <dbReference type="NCBI Taxonomy" id="50390"/>
    <lineage>
        <taxon>Eukaryota</taxon>
        <taxon>Metazoa</taxon>
        <taxon>Ecdysozoa</taxon>
        <taxon>Arthropoda</taxon>
        <taxon>Hexapoda</taxon>
        <taxon>Insecta</taxon>
        <taxon>Pterygota</taxon>
        <taxon>Neoptera</taxon>
        <taxon>Endopterygota</taxon>
        <taxon>Coleoptera</taxon>
        <taxon>Polyphaga</taxon>
        <taxon>Cucujiformia</taxon>
        <taxon>Chrysomeloidea</taxon>
        <taxon>Chrysomelidae</taxon>
        <taxon>Galerucinae</taxon>
        <taxon>Diabroticina</taxon>
        <taxon>Diabroticites</taxon>
        <taxon>Diabrotica</taxon>
    </lineage>
</organism>
<evidence type="ECO:0000259" key="3">
    <source>
        <dbReference type="Pfam" id="PF13359"/>
    </source>
</evidence>
<feature type="domain" description="DDE Tnp4" evidence="3">
    <location>
        <begin position="78"/>
        <end position="193"/>
    </location>
</feature>